<gene>
    <name evidence="9" type="ORF">PJIAN_4334</name>
</gene>
<comment type="caution">
    <text evidence="9">The sequence shown here is derived from an EMBL/GenBank/DDBJ whole genome shotgun (WGS) entry which is preliminary data.</text>
</comment>
<dbReference type="PANTHER" id="PTHR35093:SF8">
    <property type="entry name" value="OUTER MEMBRANE PROTEIN NMB0088-RELATED"/>
    <property type="match status" value="1"/>
</dbReference>
<evidence type="ECO:0000256" key="8">
    <source>
        <dbReference type="SAM" id="SignalP"/>
    </source>
</evidence>
<evidence type="ECO:0000256" key="1">
    <source>
        <dbReference type="ARBA" id="ARBA00004571"/>
    </source>
</evidence>
<dbReference type="SUPFAM" id="SSF56935">
    <property type="entry name" value="Porins"/>
    <property type="match status" value="1"/>
</dbReference>
<keyword evidence="6" id="KW-0472">Membrane</keyword>
<dbReference type="STRING" id="681398.PJIAN_4334"/>
<dbReference type="Gene3D" id="2.40.160.60">
    <property type="entry name" value="Outer membrane protein transport protein (OMPP1/FadL/TodX)"/>
    <property type="match status" value="1"/>
</dbReference>
<proteinExistence type="inferred from homology"/>
<keyword evidence="4" id="KW-0812">Transmembrane</keyword>
<evidence type="ECO:0000256" key="6">
    <source>
        <dbReference type="ARBA" id="ARBA00023136"/>
    </source>
</evidence>
<evidence type="ECO:0000313" key="9">
    <source>
        <dbReference type="EMBL" id="GAT63792.1"/>
    </source>
</evidence>
<dbReference type="Proteomes" id="UP000076586">
    <property type="component" value="Unassembled WGS sequence"/>
</dbReference>
<keyword evidence="5 8" id="KW-0732">Signal</keyword>
<protein>
    <submittedName>
        <fullName evidence="9">Outer membrane protein transport protein</fullName>
    </submittedName>
</protein>
<dbReference type="OrthoDB" id="9765571at2"/>
<dbReference type="RefSeq" id="WP_068705313.1">
    <property type="nucleotide sequence ID" value="NZ_BDCR01000004.1"/>
</dbReference>
<evidence type="ECO:0000256" key="7">
    <source>
        <dbReference type="ARBA" id="ARBA00023237"/>
    </source>
</evidence>
<keyword evidence="3" id="KW-1134">Transmembrane beta strand</keyword>
<organism evidence="9 10">
    <name type="scientific">Paludibacter jiangxiensis</name>
    <dbReference type="NCBI Taxonomy" id="681398"/>
    <lineage>
        <taxon>Bacteria</taxon>
        <taxon>Pseudomonadati</taxon>
        <taxon>Bacteroidota</taxon>
        <taxon>Bacteroidia</taxon>
        <taxon>Bacteroidales</taxon>
        <taxon>Paludibacteraceae</taxon>
        <taxon>Paludibacter</taxon>
    </lineage>
</organism>
<dbReference type="InterPro" id="IPR005017">
    <property type="entry name" value="OMPP1/FadL/TodX"/>
</dbReference>
<sequence>MIKKSLLSLGLLLGFVAVIHAQDEFDALKASQTQLKGTARYMGMGGAFTALGGDASAISLNPAGLGVYRSSELTATLNMMNNSSNSTWKGVTNSDNNIFAHFNNLSIVATIPGTDQYSSALSFTFDRLKSFNRNGVVSGANQLSSLTDNIAYRTGGIPESALQSSNDPFNNTSIPWISVLGYEGYLINPSSSGTNQWTTLLGTTETVRPSYSYSERGYIDQYSIGYAGNISNIVYLGASIGWQSLNYSLISNYGETFGSGGSMNLRNEIYTTGSGFDVKLGVIVRPVDFLRLGFAYHTPMFYNMTDNYYASLNYDTERKGTISTPDEGGYSKYKVQTPSYYTFGLAAVLGKKGILSFDYQYQDFTTMKLKNQDGDSQSFEFENEGVKANMKSVSSFKVGGEFRATDNIALRLGYNYISPATKPDAYRVLANNSVRTDSEYFLDVNTQNFTAGIGFRYNNWNFDLAYVLSNQKQDFYPYDDINLAPARLTTHNSNLAFTIGLRY</sequence>
<dbReference type="Pfam" id="PF03349">
    <property type="entry name" value="Toluene_X"/>
    <property type="match status" value="1"/>
</dbReference>
<dbReference type="EMBL" id="BDCR01000004">
    <property type="protein sequence ID" value="GAT63792.1"/>
    <property type="molecule type" value="Genomic_DNA"/>
</dbReference>
<evidence type="ECO:0000313" key="10">
    <source>
        <dbReference type="Proteomes" id="UP000076586"/>
    </source>
</evidence>
<dbReference type="PANTHER" id="PTHR35093">
    <property type="entry name" value="OUTER MEMBRANE PROTEIN NMB0088-RELATED"/>
    <property type="match status" value="1"/>
</dbReference>
<dbReference type="AlphaFoldDB" id="A0A161LWV9"/>
<reference evidence="10" key="1">
    <citation type="submission" date="2016-04" db="EMBL/GenBank/DDBJ databases">
        <title>Draft genome sequence of Paludibacter jiangxiensis strain NM7.</title>
        <authorList>
            <person name="Qiu Y."/>
            <person name="Matsuura N."/>
            <person name="Ohashi A."/>
            <person name="Tourlousse M.D."/>
            <person name="Sekiguchi Y."/>
        </authorList>
    </citation>
    <scope>NUCLEOTIDE SEQUENCE [LARGE SCALE GENOMIC DNA]</scope>
    <source>
        <strain evidence="10">NM7</strain>
    </source>
</reference>
<dbReference type="GO" id="GO:0009279">
    <property type="term" value="C:cell outer membrane"/>
    <property type="evidence" value="ECO:0007669"/>
    <property type="project" value="UniProtKB-SubCell"/>
</dbReference>
<accession>A0A161LWV9</accession>
<keyword evidence="7" id="KW-0998">Cell outer membrane</keyword>
<evidence type="ECO:0000256" key="4">
    <source>
        <dbReference type="ARBA" id="ARBA00022692"/>
    </source>
</evidence>
<evidence type="ECO:0000256" key="5">
    <source>
        <dbReference type="ARBA" id="ARBA00022729"/>
    </source>
</evidence>
<evidence type="ECO:0000256" key="3">
    <source>
        <dbReference type="ARBA" id="ARBA00022452"/>
    </source>
</evidence>
<reference evidence="10" key="2">
    <citation type="journal article" date="2017" name="Genome Announc.">
        <title>Draft genome sequence of Paludibacter jiangxiensis NM7(T), a propionate-producing fermentative bacterium.</title>
        <authorList>
            <person name="Qiu Y.-L."/>
            <person name="Tourlousse D.M."/>
            <person name="Matsuura N."/>
            <person name="Ohashi A."/>
            <person name="Sekiguchi Y."/>
        </authorList>
    </citation>
    <scope>NUCLEOTIDE SEQUENCE [LARGE SCALE GENOMIC DNA]</scope>
    <source>
        <strain evidence="10">NM7</strain>
    </source>
</reference>
<feature type="signal peptide" evidence="8">
    <location>
        <begin position="1"/>
        <end position="21"/>
    </location>
</feature>
<keyword evidence="10" id="KW-1185">Reference proteome</keyword>
<comment type="similarity">
    <text evidence="2">Belongs to the OmpP1/FadL family.</text>
</comment>
<feature type="chain" id="PRO_5007824889" evidence="8">
    <location>
        <begin position="22"/>
        <end position="503"/>
    </location>
</feature>
<name>A0A161LWV9_9BACT</name>
<comment type="subcellular location">
    <subcellularLocation>
        <location evidence="1">Cell outer membrane</location>
        <topology evidence="1">Multi-pass membrane protein</topology>
    </subcellularLocation>
</comment>
<evidence type="ECO:0000256" key="2">
    <source>
        <dbReference type="ARBA" id="ARBA00008163"/>
    </source>
</evidence>
<dbReference type="GO" id="GO:0015483">
    <property type="term" value="F:long-chain fatty acid transporting porin activity"/>
    <property type="evidence" value="ECO:0007669"/>
    <property type="project" value="TreeGrafter"/>
</dbReference>